<evidence type="ECO:0000256" key="6">
    <source>
        <dbReference type="HAMAP-Rule" id="MF_00836"/>
    </source>
</evidence>
<dbReference type="AlphaFoldDB" id="A0A0H5CZ44"/>
<dbReference type="InterPro" id="IPR012699">
    <property type="entry name" value="PhnN"/>
</dbReference>
<comment type="similarity">
    <text evidence="6">Belongs to the ribose 1,5-bisphosphokinase family.</text>
</comment>
<dbReference type="NCBIfam" id="TIGR02322">
    <property type="entry name" value="phosphon_PhnN"/>
    <property type="match status" value="1"/>
</dbReference>
<comment type="catalytic activity">
    <reaction evidence="1 6">
        <text>alpha-D-ribose 1,5-bisphosphate + ATP = 5-phospho-alpha-D-ribose 1-diphosphate + ADP</text>
        <dbReference type="Rhea" id="RHEA:20109"/>
        <dbReference type="ChEBI" id="CHEBI:30616"/>
        <dbReference type="ChEBI" id="CHEBI:58017"/>
        <dbReference type="ChEBI" id="CHEBI:68688"/>
        <dbReference type="ChEBI" id="CHEBI:456216"/>
        <dbReference type="EC" id="2.7.4.23"/>
    </reaction>
</comment>
<keyword evidence="8" id="KW-0418">Kinase</keyword>
<dbReference type="PROSITE" id="PS50052">
    <property type="entry name" value="GUANYLATE_KINASE_2"/>
    <property type="match status" value="1"/>
</dbReference>
<comment type="function">
    <text evidence="6">Catalyzes the phosphorylation of ribose 1,5-bisphosphate to 5-phospho-D-ribosyl alpha-1-diphosphate (PRPP).</text>
</comment>
<dbReference type="Gene3D" id="3.40.50.300">
    <property type="entry name" value="P-loop containing nucleotide triphosphate hydrolases"/>
    <property type="match status" value="1"/>
</dbReference>
<keyword evidence="4 6" id="KW-0547">Nucleotide-binding</keyword>
<feature type="domain" description="Guanylate kinase-like" evidence="7">
    <location>
        <begin position="8"/>
        <end position="182"/>
    </location>
</feature>
<dbReference type="PANTHER" id="PTHR23117:SF8">
    <property type="entry name" value="RIBOSE 1,5-BISPHOSPHATE PHOSPHOKINASE PHNN"/>
    <property type="match status" value="1"/>
</dbReference>
<dbReference type="GO" id="GO:0005524">
    <property type="term" value="F:ATP binding"/>
    <property type="evidence" value="ECO:0007669"/>
    <property type="project" value="UniProtKB-KW"/>
</dbReference>
<dbReference type="EC" id="2.7.4.23" evidence="6"/>
<dbReference type="PANTHER" id="PTHR23117">
    <property type="entry name" value="GUANYLATE KINASE-RELATED"/>
    <property type="match status" value="1"/>
</dbReference>
<evidence type="ECO:0000256" key="3">
    <source>
        <dbReference type="ARBA" id="ARBA00022679"/>
    </source>
</evidence>
<feature type="binding site" evidence="6">
    <location>
        <begin position="15"/>
        <end position="22"/>
    </location>
    <ligand>
        <name>ATP</name>
        <dbReference type="ChEBI" id="CHEBI:30616"/>
    </ligand>
</feature>
<accession>A0A0H5CZ44</accession>
<evidence type="ECO:0000259" key="7">
    <source>
        <dbReference type="PROSITE" id="PS50052"/>
    </source>
</evidence>
<dbReference type="HAMAP" id="MF_00836">
    <property type="entry name" value="PhnN"/>
    <property type="match status" value="1"/>
</dbReference>
<dbReference type="UniPathway" id="UPA00087">
    <property type="reaction ID" value="UER00175"/>
</dbReference>
<dbReference type="GO" id="GO:0033863">
    <property type="term" value="F:ribose 1,5-bisphosphate phosphokinase activity"/>
    <property type="evidence" value="ECO:0007669"/>
    <property type="project" value="UniProtKB-UniRule"/>
</dbReference>
<keyword evidence="3 6" id="KW-0808">Transferase</keyword>
<dbReference type="SUPFAM" id="SSF52540">
    <property type="entry name" value="P-loop containing nucleoside triphosphate hydrolases"/>
    <property type="match status" value="1"/>
</dbReference>
<reference evidence="9" key="1">
    <citation type="submission" date="2015-05" db="EMBL/GenBank/DDBJ databases">
        <authorList>
            <person name="Rodrigo-Torres Lidia"/>
            <person name="Arahal R.David."/>
        </authorList>
    </citation>
    <scope>NUCLEOTIDE SEQUENCE [LARGE SCALE GENOMIC DNA]</scope>
    <source>
        <strain evidence="9">CECT 7321</strain>
    </source>
</reference>
<evidence type="ECO:0000256" key="2">
    <source>
        <dbReference type="ARBA" id="ARBA00005069"/>
    </source>
</evidence>
<dbReference type="InterPro" id="IPR027417">
    <property type="entry name" value="P-loop_NTPase"/>
</dbReference>
<dbReference type="GO" id="GO:0005829">
    <property type="term" value="C:cytosol"/>
    <property type="evidence" value="ECO:0007669"/>
    <property type="project" value="TreeGrafter"/>
</dbReference>
<evidence type="ECO:0000313" key="8">
    <source>
        <dbReference type="EMBL" id="CRL10307.1"/>
    </source>
</evidence>
<evidence type="ECO:0000313" key="9">
    <source>
        <dbReference type="Proteomes" id="UP000043764"/>
    </source>
</evidence>
<organism evidence="8 9">
    <name type="scientific">Phaeobacter italicus</name>
    <dbReference type="NCBI Taxonomy" id="481446"/>
    <lineage>
        <taxon>Bacteria</taxon>
        <taxon>Pseudomonadati</taxon>
        <taxon>Pseudomonadota</taxon>
        <taxon>Alphaproteobacteria</taxon>
        <taxon>Rhodobacterales</taxon>
        <taxon>Roseobacteraceae</taxon>
        <taxon>Phaeobacter</taxon>
    </lineage>
</organism>
<dbReference type="GO" id="GO:0006015">
    <property type="term" value="P:5-phosphoribose 1-diphosphate biosynthetic process"/>
    <property type="evidence" value="ECO:0007669"/>
    <property type="project" value="UniProtKB-UniRule"/>
</dbReference>
<keyword evidence="9" id="KW-1185">Reference proteome</keyword>
<dbReference type="GO" id="GO:0019634">
    <property type="term" value="P:organic phosphonate metabolic process"/>
    <property type="evidence" value="ECO:0007669"/>
    <property type="project" value="UniProtKB-UniRule"/>
</dbReference>
<proteinExistence type="inferred from homology"/>
<evidence type="ECO:0000256" key="1">
    <source>
        <dbReference type="ARBA" id="ARBA00000373"/>
    </source>
</evidence>
<keyword evidence="5 6" id="KW-0067">ATP-binding</keyword>
<sequence length="190" mass="20537">MSPRPVKAPVIAVVGPSGVGKDSLMDAMLTRIPGLKKQRRVITRAPELGGEDYVAVSETQFADLCAERSFALHWQAHGLYYAIPREIDVLRRSASGVVVNLSRKALLEAQDVFSTLIVLSVTATPEVLAARLNARGREDRAEVERRLARASTPLPEGLLHVVEIDNSGPLDAAVATAEAALTPWLQPERA</sequence>
<dbReference type="Proteomes" id="UP000043764">
    <property type="component" value="Unassembled WGS sequence"/>
</dbReference>
<evidence type="ECO:0000256" key="5">
    <source>
        <dbReference type="ARBA" id="ARBA00022840"/>
    </source>
</evidence>
<dbReference type="Pfam" id="PF00625">
    <property type="entry name" value="Guanylate_kin"/>
    <property type="match status" value="1"/>
</dbReference>
<dbReference type="RefSeq" id="WP_050672861.1">
    <property type="nucleotide sequence ID" value="NZ_CVRL01000013.1"/>
</dbReference>
<dbReference type="InterPro" id="IPR008144">
    <property type="entry name" value="Guanylate_kin-like_dom"/>
</dbReference>
<dbReference type="InterPro" id="IPR008145">
    <property type="entry name" value="GK/Ca_channel_bsu"/>
</dbReference>
<name>A0A0H5CZ44_9RHOB</name>
<protein>
    <recommendedName>
        <fullName evidence="6">Ribose 1,5-bisphosphate phosphokinase PhnN</fullName>
        <ecNumber evidence="6">2.7.4.23</ecNumber>
    </recommendedName>
    <alternativeName>
        <fullName evidence="6">Ribose 1,5-bisphosphokinase</fullName>
    </alternativeName>
</protein>
<dbReference type="STRING" id="481446.NIT7645_02503"/>
<dbReference type="SMART" id="SM00072">
    <property type="entry name" value="GuKc"/>
    <property type="match status" value="1"/>
</dbReference>
<comment type="pathway">
    <text evidence="2 6">Metabolic intermediate biosynthesis; 5-phospho-alpha-D-ribose 1-diphosphate biosynthesis; 5-phospho-alpha-D-ribose 1-diphosphate from D-ribose 5-phosphate (route II): step 3/3.</text>
</comment>
<gene>
    <name evidence="6 8" type="primary">phnN</name>
    <name evidence="8" type="ORF">NIT7321_01151</name>
</gene>
<dbReference type="EMBL" id="CVRL01000013">
    <property type="protein sequence ID" value="CRL10307.1"/>
    <property type="molecule type" value="Genomic_DNA"/>
</dbReference>
<evidence type="ECO:0000256" key="4">
    <source>
        <dbReference type="ARBA" id="ARBA00022741"/>
    </source>
</evidence>